<dbReference type="KEGG" id="mcub:MCBB_2277"/>
<dbReference type="RefSeq" id="WP_071907842.1">
    <property type="nucleotide sequence ID" value="NZ_LT607756.1"/>
</dbReference>
<dbReference type="InterPro" id="IPR018527">
    <property type="entry name" value="Rubredoxin_Fe_BS"/>
</dbReference>
<evidence type="ECO:0000313" key="8">
    <source>
        <dbReference type="EMBL" id="SCG86816.1"/>
    </source>
</evidence>
<proteinExistence type="inferred from homology"/>
<dbReference type="PRINTS" id="PR00163">
    <property type="entry name" value="RUBREDOXIN"/>
</dbReference>
<dbReference type="PANTHER" id="PTHR47627:SF1">
    <property type="entry name" value="RUBREDOXIN-1-RELATED"/>
    <property type="match status" value="1"/>
</dbReference>
<dbReference type="CDD" id="cd00730">
    <property type="entry name" value="rubredoxin"/>
    <property type="match status" value="1"/>
</dbReference>
<dbReference type="EMBL" id="LT607756">
    <property type="protein sequence ID" value="SCG86816.1"/>
    <property type="molecule type" value="Genomic_DNA"/>
</dbReference>
<comment type="cofactor">
    <cofactor evidence="6">
        <name>Fe(3+)</name>
        <dbReference type="ChEBI" id="CHEBI:29034"/>
    </cofactor>
</comment>
<feature type="domain" description="Rubredoxin-like" evidence="7">
    <location>
        <begin position="2"/>
        <end position="51"/>
    </location>
</feature>
<dbReference type="PROSITE" id="PS50903">
    <property type="entry name" value="RUBREDOXIN_LIKE"/>
    <property type="match status" value="1"/>
</dbReference>
<keyword evidence="4 6" id="KW-0249">Electron transport</keyword>
<dbReference type="InterPro" id="IPR050526">
    <property type="entry name" value="Rubredoxin_ET"/>
</dbReference>
<dbReference type="SUPFAM" id="SSF57802">
    <property type="entry name" value="Rubredoxin-like"/>
    <property type="match status" value="1"/>
</dbReference>
<evidence type="ECO:0000256" key="4">
    <source>
        <dbReference type="ARBA" id="ARBA00022982"/>
    </source>
</evidence>
<dbReference type="STRING" id="118062.MCBB_2277"/>
<dbReference type="PROSITE" id="PS00202">
    <property type="entry name" value="RUBREDOXIN"/>
    <property type="match status" value="1"/>
</dbReference>
<keyword evidence="5 6" id="KW-0408">Iron</keyword>
<accession>A0A1D3L5J1</accession>
<dbReference type="OrthoDB" id="81001at2157"/>
<dbReference type="InterPro" id="IPR024935">
    <property type="entry name" value="Rubredoxin_dom"/>
</dbReference>
<evidence type="ECO:0000256" key="6">
    <source>
        <dbReference type="RuleBase" id="RU003820"/>
    </source>
</evidence>
<organism evidence="8 9">
    <name type="scientific">Methanobacterium congolense</name>
    <dbReference type="NCBI Taxonomy" id="118062"/>
    <lineage>
        <taxon>Archaea</taxon>
        <taxon>Methanobacteriati</taxon>
        <taxon>Methanobacteriota</taxon>
        <taxon>Methanomada group</taxon>
        <taxon>Methanobacteria</taxon>
        <taxon>Methanobacteriales</taxon>
        <taxon>Methanobacteriaceae</taxon>
        <taxon>Methanobacterium</taxon>
    </lineage>
</organism>
<dbReference type="AlphaFoldDB" id="A0A1D3L5J1"/>
<evidence type="ECO:0000259" key="7">
    <source>
        <dbReference type="PROSITE" id="PS50903"/>
    </source>
</evidence>
<protein>
    <recommendedName>
        <fullName evidence="6">Rubredoxin</fullName>
    </recommendedName>
</protein>
<dbReference type="InterPro" id="IPR024934">
    <property type="entry name" value="Rubredoxin-like_dom"/>
</dbReference>
<comment type="similarity">
    <text evidence="6">Belongs to the rubredoxin family.</text>
</comment>
<name>A0A1D3L5J1_9EURY</name>
<dbReference type="Pfam" id="PF00301">
    <property type="entry name" value="Rubredoxin"/>
    <property type="match status" value="1"/>
</dbReference>
<evidence type="ECO:0000313" key="9">
    <source>
        <dbReference type="Proteomes" id="UP000094707"/>
    </source>
</evidence>
<dbReference type="GO" id="GO:0005506">
    <property type="term" value="F:iron ion binding"/>
    <property type="evidence" value="ECO:0007669"/>
    <property type="project" value="UniProtKB-UniRule"/>
</dbReference>
<evidence type="ECO:0000256" key="2">
    <source>
        <dbReference type="ARBA" id="ARBA00022448"/>
    </source>
</evidence>
<gene>
    <name evidence="8" type="primary">rdxA</name>
    <name evidence="8" type="ORF">MCBB_2277</name>
</gene>
<comment type="function">
    <text evidence="1">Rubredoxin is a small nonheme, iron protein lacking acid-labile sulfide. Its single Fe, chelated to 4 Cys, functions as an electron acceptor and may also stabilize the conformation of the molecule.</text>
</comment>
<dbReference type="GO" id="GO:0043448">
    <property type="term" value="P:alkane catabolic process"/>
    <property type="evidence" value="ECO:0007669"/>
    <property type="project" value="TreeGrafter"/>
</dbReference>
<dbReference type="Gene3D" id="2.20.28.10">
    <property type="match status" value="1"/>
</dbReference>
<dbReference type="GeneID" id="30413110"/>
<evidence type="ECO:0000256" key="3">
    <source>
        <dbReference type="ARBA" id="ARBA00022723"/>
    </source>
</evidence>
<sequence length="203" mass="23183">MKYECEICHYIYDSEIGDPEHGFEAGLSIEDLPEDWACPICGLGKECLQPVEDKTKAPMGELPLNLMVLALTRGLWTISGRGSYSVTREIGRTFLKELKKTDMEFKDPESALKSVKTYFIDLHRFARDMEYEVRDKDVELTVKNCRFFGLCKQLEDQGVLITTCPYTNTSSVALEEVTGYRYRINKEKSGYGHKITLKPVSKV</sequence>
<keyword evidence="3 6" id="KW-0479">Metal-binding</keyword>
<evidence type="ECO:0000256" key="5">
    <source>
        <dbReference type="ARBA" id="ARBA00023004"/>
    </source>
</evidence>
<dbReference type="PANTHER" id="PTHR47627">
    <property type="entry name" value="RUBREDOXIN"/>
    <property type="match status" value="1"/>
</dbReference>
<keyword evidence="2" id="KW-0813">Transport</keyword>
<evidence type="ECO:0000256" key="1">
    <source>
        <dbReference type="ARBA" id="ARBA00002360"/>
    </source>
</evidence>
<dbReference type="GO" id="GO:0009055">
    <property type="term" value="F:electron transfer activity"/>
    <property type="evidence" value="ECO:0007669"/>
    <property type="project" value="TreeGrafter"/>
</dbReference>
<dbReference type="Proteomes" id="UP000094707">
    <property type="component" value="Chromosome I"/>
</dbReference>
<reference evidence="8 9" key="1">
    <citation type="submission" date="2016-08" db="EMBL/GenBank/DDBJ databases">
        <authorList>
            <person name="Seilhamer J.J."/>
        </authorList>
    </citation>
    <scope>NUCLEOTIDE SEQUENCE [LARGE SCALE GENOMIC DNA]</scope>
    <source>
        <strain evidence="8">Buetzberg</strain>
    </source>
</reference>
<keyword evidence="9" id="KW-1185">Reference proteome</keyword>